<proteinExistence type="predicted"/>
<dbReference type="Pfam" id="PF20352">
    <property type="entry name" value="DUF6647"/>
    <property type="match status" value="1"/>
</dbReference>
<protein>
    <recommendedName>
        <fullName evidence="1">DUF6647 domain-containing protein</fullName>
    </recommendedName>
</protein>
<evidence type="ECO:0000259" key="1">
    <source>
        <dbReference type="Pfam" id="PF20352"/>
    </source>
</evidence>
<dbReference type="Proteomes" id="UP000474957">
    <property type="component" value="Unassembled WGS sequence"/>
</dbReference>
<accession>A0A6L5YW86</accession>
<comment type="caution">
    <text evidence="2">The sequence shown here is derived from an EMBL/GenBank/DDBJ whole genome shotgun (WGS) entry which is preliminary data.</text>
</comment>
<organism evidence="2 3">
    <name type="scientific">Halovulum marinum</name>
    <dbReference type="NCBI Taxonomy" id="2662447"/>
    <lineage>
        <taxon>Bacteria</taxon>
        <taxon>Pseudomonadati</taxon>
        <taxon>Pseudomonadota</taxon>
        <taxon>Alphaproteobacteria</taxon>
        <taxon>Rhodobacterales</taxon>
        <taxon>Paracoccaceae</taxon>
        <taxon>Halovulum</taxon>
    </lineage>
</organism>
<name>A0A6L5YW86_9RHOB</name>
<dbReference type="InterPro" id="IPR046589">
    <property type="entry name" value="DUF6647"/>
</dbReference>
<evidence type="ECO:0000313" key="3">
    <source>
        <dbReference type="Proteomes" id="UP000474957"/>
    </source>
</evidence>
<gene>
    <name evidence="2" type="ORF">GE300_02555</name>
</gene>
<feature type="domain" description="DUF6647" evidence="1">
    <location>
        <begin position="22"/>
        <end position="91"/>
    </location>
</feature>
<dbReference type="EMBL" id="WIND01000001">
    <property type="protein sequence ID" value="MSU88498.1"/>
    <property type="molecule type" value="Genomic_DNA"/>
</dbReference>
<reference evidence="2 3" key="1">
    <citation type="submission" date="2019-10" db="EMBL/GenBank/DDBJ databases">
        <title>Cognatihalovulum marinum gen. nov. sp. nov., a new member of the family Rhodobacteraceae isolated from deep seawater of the Northwest Indian Ocean.</title>
        <authorList>
            <person name="Ruan C."/>
            <person name="Wang J."/>
            <person name="Zheng X."/>
            <person name="Song L."/>
            <person name="Zhu Y."/>
            <person name="Huang Y."/>
            <person name="Lu Z."/>
            <person name="Du W."/>
            <person name="Huang L."/>
            <person name="Dai X."/>
        </authorList>
    </citation>
    <scope>NUCLEOTIDE SEQUENCE [LARGE SCALE GENOMIC DNA]</scope>
    <source>
        <strain evidence="2 3">2CG4</strain>
    </source>
</reference>
<evidence type="ECO:0000313" key="2">
    <source>
        <dbReference type="EMBL" id="MSU88498.1"/>
    </source>
</evidence>
<dbReference type="AlphaFoldDB" id="A0A6L5YW86"/>
<keyword evidence="3" id="KW-1185">Reference proteome</keyword>
<sequence length="111" mass="12103">MSPDALVTLYTGQPMRGTDSVSIVALYDRSQQVILLAGAWTPGEPASESIIVHELVHHAQALRGDRYPCLAASETEAYAIQDRWLRRSGQDLETSFGIDAFTLAIRGLCAL</sequence>